<evidence type="ECO:0000313" key="3">
    <source>
        <dbReference type="EMBL" id="RPB06326.1"/>
    </source>
</evidence>
<sequence length="201" mass="22600">MLIERWENHCSTIEDKRTKVTLDYAVRVLQTHQADTATICLLLDKLTKEDITLQDIKDHYQQVRDGLSAFAAHSGRSQTPSTSSTSAFSRDDVKSRHRQNSRSQALKELCHQRDRKMSVLSQATASLEVAHIIPHSARGDKMNHFWALVRMFSKEDVVAALERSLLGPQGSIDNLKNVMLLDASEHRAFDTQMGTCPGIGE</sequence>
<dbReference type="AlphaFoldDB" id="A0A3N4K709"/>
<dbReference type="Proteomes" id="UP000277580">
    <property type="component" value="Unassembled WGS sequence"/>
</dbReference>
<feature type="compositionally biased region" description="Polar residues" evidence="1">
    <location>
        <begin position="75"/>
        <end position="88"/>
    </location>
</feature>
<reference evidence="3 4" key="1">
    <citation type="journal article" date="2018" name="Nat. Ecol. Evol.">
        <title>Pezizomycetes genomes reveal the molecular basis of ectomycorrhizal truffle lifestyle.</title>
        <authorList>
            <person name="Murat C."/>
            <person name="Payen T."/>
            <person name="Noel B."/>
            <person name="Kuo A."/>
            <person name="Morin E."/>
            <person name="Chen J."/>
            <person name="Kohler A."/>
            <person name="Krizsan K."/>
            <person name="Balestrini R."/>
            <person name="Da Silva C."/>
            <person name="Montanini B."/>
            <person name="Hainaut M."/>
            <person name="Levati E."/>
            <person name="Barry K.W."/>
            <person name="Belfiori B."/>
            <person name="Cichocki N."/>
            <person name="Clum A."/>
            <person name="Dockter R.B."/>
            <person name="Fauchery L."/>
            <person name="Guy J."/>
            <person name="Iotti M."/>
            <person name="Le Tacon F."/>
            <person name="Lindquist E.A."/>
            <person name="Lipzen A."/>
            <person name="Malagnac F."/>
            <person name="Mello A."/>
            <person name="Molinier V."/>
            <person name="Miyauchi S."/>
            <person name="Poulain J."/>
            <person name="Riccioni C."/>
            <person name="Rubini A."/>
            <person name="Sitrit Y."/>
            <person name="Splivallo R."/>
            <person name="Traeger S."/>
            <person name="Wang M."/>
            <person name="Zifcakova L."/>
            <person name="Wipf D."/>
            <person name="Zambonelli A."/>
            <person name="Paolocci F."/>
            <person name="Nowrousian M."/>
            <person name="Ottonello S."/>
            <person name="Baldrian P."/>
            <person name="Spatafora J.W."/>
            <person name="Henrissat B."/>
            <person name="Nagy L.G."/>
            <person name="Aury J.M."/>
            <person name="Wincker P."/>
            <person name="Grigoriev I.V."/>
            <person name="Bonfante P."/>
            <person name="Martin F.M."/>
        </authorList>
    </citation>
    <scope>NUCLEOTIDE SEQUENCE [LARGE SCALE GENOMIC DNA]</scope>
    <source>
        <strain evidence="3 4">CCBAS932</strain>
    </source>
</reference>
<evidence type="ECO:0000259" key="2">
    <source>
        <dbReference type="Pfam" id="PF13391"/>
    </source>
</evidence>
<proteinExistence type="predicted"/>
<protein>
    <recommendedName>
        <fullName evidence="2">HNH nuclease domain-containing protein</fullName>
    </recommendedName>
</protein>
<gene>
    <name evidence="3" type="ORF">P167DRAFT_235868</name>
</gene>
<organism evidence="3 4">
    <name type="scientific">Morchella conica CCBAS932</name>
    <dbReference type="NCBI Taxonomy" id="1392247"/>
    <lineage>
        <taxon>Eukaryota</taxon>
        <taxon>Fungi</taxon>
        <taxon>Dikarya</taxon>
        <taxon>Ascomycota</taxon>
        <taxon>Pezizomycotina</taxon>
        <taxon>Pezizomycetes</taxon>
        <taxon>Pezizales</taxon>
        <taxon>Morchellaceae</taxon>
        <taxon>Morchella</taxon>
    </lineage>
</organism>
<evidence type="ECO:0000313" key="4">
    <source>
        <dbReference type="Proteomes" id="UP000277580"/>
    </source>
</evidence>
<evidence type="ECO:0000256" key="1">
    <source>
        <dbReference type="SAM" id="MobiDB-lite"/>
    </source>
</evidence>
<dbReference type="Pfam" id="PF13391">
    <property type="entry name" value="HNH_2"/>
    <property type="match status" value="1"/>
</dbReference>
<accession>A0A3N4K709</accession>
<keyword evidence="4" id="KW-1185">Reference proteome</keyword>
<dbReference type="InterPro" id="IPR003615">
    <property type="entry name" value="HNH_nuc"/>
</dbReference>
<feature type="region of interest" description="Disordered" evidence="1">
    <location>
        <begin position="72"/>
        <end position="104"/>
    </location>
</feature>
<dbReference type="InParanoid" id="A0A3N4K709"/>
<feature type="domain" description="HNH nuclease" evidence="2">
    <location>
        <begin position="124"/>
        <end position="191"/>
    </location>
</feature>
<name>A0A3N4K709_9PEZI</name>
<dbReference type="EMBL" id="ML119450">
    <property type="protein sequence ID" value="RPB06326.1"/>
    <property type="molecule type" value="Genomic_DNA"/>
</dbReference>